<evidence type="ECO:0000313" key="4">
    <source>
        <dbReference type="EMBL" id="NMM47011.1"/>
    </source>
</evidence>
<accession>A0A848IUV9</accession>
<reference evidence="4 5" key="1">
    <citation type="submission" date="2020-04" db="EMBL/GenBank/DDBJ databases">
        <title>Flammeovirgaceae bacterium KN852 isolated from deep sea.</title>
        <authorList>
            <person name="Zhang D.-C."/>
        </authorList>
    </citation>
    <scope>NUCLEOTIDE SEQUENCE [LARGE SCALE GENOMIC DNA]</scope>
    <source>
        <strain evidence="4 5">KN852</strain>
    </source>
</reference>
<feature type="coiled-coil region" evidence="1">
    <location>
        <begin position="512"/>
        <end position="560"/>
    </location>
</feature>
<dbReference type="InterPro" id="IPR035965">
    <property type="entry name" value="PAS-like_dom_sf"/>
</dbReference>
<evidence type="ECO:0000313" key="5">
    <source>
        <dbReference type="Proteomes" id="UP000559010"/>
    </source>
</evidence>
<keyword evidence="5" id="KW-1185">Reference proteome</keyword>
<comment type="caution">
    <text evidence="4">The sequence shown here is derived from an EMBL/GenBank/DDBJ whole genome shotgun (WGS) entry which is preliminary data.</text>
</comment>
<dbReference type="InterPro" id="IPR003018">
    <property type="entry name" value="GAF"/>
</dbReference>
<dbReference type="Pfam" id="PF13185">
    <property type="entry name" value="GAF_2"/>
    <property type="match status" value="1"/>
</dbReference>
<dbReference type="InterPro" id="IPR029016">
    <property type="entry name" value="GAF-like_dom_sf"/>
</dbReference>
<name>A0A848IUV9_9BACT</name>
<dbReference type="Gene3D" id="3.30.450.20">
    <property type="entry name" value="PAS domain"/>
    <property type="match status" value="1"/>
</dbReference>
<sequence>MIKFNSIRSRLILSFLVSFVFSLLIYIFLIGGDFTARKNIENGIVITEKISTKLSLVKYNVNEAISLSLFNKKINSQILRDENELLKEAKQQLVDIDSLWKNLPEEGQILNKSLLIIKNNFYQLSADIAFFEKAIENETSLSSEIRSITFEADSVTGMIDPTQVNEVLSELSEKVNASPKWATFYLNNIAEKQNNFSAEIEEVVAVLTKISFDKKEDILGTLSLRFNLGITFIVIFAILVAVMTYLVQGNISELINRVNQRVSELSKGNLPETRKSNLKETAEIHESINTLTENLRAVKLFALEVGQGQFDNSITVFEKGSELGDSLAEMRDSLKTVSDDAEIRNWANKGYAEFGDMLRKHSDDLKSLGQELITNLVKYLKVNQGGLFIVNGDESQGDDVTISLVGAYAFDRQKFLKQELIPGEGLVGQCYLEQKSIYLEELPEDYATIKSGLGGASPSSLYIVPLKVNGKVFGIIELASFNIFKEHEKQFIENLSENIASAISSVKINQNTKRLLEESLELTEQMRSQEEEMRQNMEELQATQEEMMRGAKAIQEKEERYKNTFDSIEEGVILLDKDYSIIMANKSSKNEFSFTIRENDNFLNCLPANLDKAQWKEYFDKAFSGEKQTFDNSIIDGNPETNHEIKIYPIENNGRIDSIAIYSRIYKAIHVNGNGNGKDISPEDLAKLKNIYKGLSGDSN</sequence>
<dbReference type="Proteomes" id="UP000559010">
    <property type="component" value="Unassembled WGS sequence"/>
</dbReference>
<dbReference type="SMART" id="SM00065">
    <property type="entry name" value="GAF"/>
    <property type="match status" value="1"/>
</dbReference>
<proteinExistence type="predicted"/>
<keyword evidence="1" id="KW-0175">Coiled coil</keyword>
<dbReference type="Gene3D" id="6.10.340.10">
    <property type="match status" value="1"/>
</dbReference>
<evidence type="ECO:0000256" key="2">
    <source>
        <dbReference type="SAM" id="Phobius"/>
    </source>
</evidence>
<keyword evidence="2" id="KW-0472">Membrane</keyword>
<dbReference type="EMBL" id="JABBNU010000001">
    <property type="protein sequence ID" value="NMM47011.1"/>
    <property type="molecule type" value="Genomic_DNA"/>
</dbReference>
<keyword evidence="2" id="KW-0812">Transmembrane</keyword>
<dbReference type="RefSeq" id="WP_169677627.1">
    <property type="nucleotide sequence ID" value="NZ_JABBNU010000001.1"/>
</dbReference>
<protein>
    <submittedName>
        <fullName evidence="4">GAF domain-containing protein</fullName>
    </submittedName>
</protein>
<organism evidence="4 5">
    <name type="scientific">Marinigracilibium pacificum</name>
    <dbReference type="NCBI Taxonomy" id="2729599"/>
    <lineage>
        <taxon>Bacteria</taxon>
        <taxon>Pseudomonadati</taxon>
        <taxon>Bacteroidota</taxon>
        <taxon>Cytophagia</taxon>
        <taxon>Cytophagales</taxon>
        <taxon>Flammeovirgaceae</taxon>
        <taxon>Marinigracilibium</taxon>
    </lineage>
</organism>
<dbReference type="SUPFAM" id="SSF55781">
    <property type="entry name" value="GAF domain-like"/>
    <property type="match status" value="1"/>
</dbReference>
<evidence type="ECO:0000256" key="1">
    <source>
        <dbReference type="SAM" id="Coils"/>
    </source>
</evidence>
<feature type="domain" description="GAF" evidence="3">
    <location>
        <begin position="364"/>
        <end position="513"/>
    </location>
</feature>
<dbReference type="SUPFAM" id="SSF55785">
    <property type="entry name" value="PYP-like sensor domain (PAS domain)"/>
    <property type="match status" value="1"/>
</dbReference>
<feature type="transmembrane region" description="Helical" evidence="2">
    <location>
        <begin position="224"/>
        <end position="247"/>
    </location>
</feature>
<keyword evidence="2" id="KW-1133">Transmembrane helix</keyword>
<feature type="transmembrane region" description="Helical" evidence="2">
    <location>
        <begin position="12"/>
        <end position="31"/>
    </location>
</feature>
<dbReference type="AlphaFoldDB" id="A0A848IUV9"/>
<gene>
    <name evidence="4" type="ORF">HH304_01265</name>
</gene>
<evidence type="ECO:0000259" key="3">
    <source>
        <dbReference type="SMART" id="SM00065"/>
    </source>
</evidence>
<dbReference type="Gene3D" id="3.30.450.40">
    <property type="match status" value="1"/>
</dbReference>